<keyword evidence="2" id="KW-1185">Reference proteome</keyword>
<reference evidence="1 2" key="1">
    <citation type="journal article" date="2018" name="Mol. Biol. Evol.">
        <title>Broad Genomic Sampling Reveals a Smut Pathogenic Ancestry of the Fungal Clade Ustilaginomycotina.</title>
        <authorList>
            <person name="Kijpornyongpan T."/>
            <person name="Mondo S.J."/>
            <person name="Barry K."/>
            <person name="Sandor L."/>
            <person name="Lee J."/>
            <person name="Lipzen A."/>
            <person name="Pangilinan J."/>
            <person name="LaButti K."/>
            <person name="Hainaut M."/>
            <person name="Henrissat B."/>
            <person name="Grigoriev I.V."/>
            <person name="Spatafora J.W."/>
            <person name="Aime M.C."/>
        </authorList>
    </citation>
    <scope>NUCLEOTIDE SEQUENCE [LARGE SCALE GENOMIC DNA]</scope>
    <source>
        <strain evidence="1 2">SA 807</strain>
    </source>
</reference>
<sequence>MTGSIAPTRREILTLYRQYLTTAKSFSSYNFRTYFLRRSRDMFRSNLVLESSSNPSSSSASSPFSKSSAQAVRSSPSAMVSSSTPPPSSREEKVKLFYQQAVDDLKVLQRSALINRMYEGEKLVVEKPKLVVVGGAEGLNV</sequence>
<gene>
    <name evidence="1" type="ORF">IE53DRAFT_389722</name>
</gene>
<organism evidence="1 2">
    <name type="scientific">Violaceomyces palustris</name>
    <dbReference type="NCBI Taxonomy" id="1673888"/>
    <lineage>
        <taxon>Eukaryota</taxon>
        <taxon>Fungi</taxon>
        <taxon>Dikarya</taxon>
        <taxon>Basidiomycota</taxon>
        <taxon>Ustilaginomycotina</taxon>
        <taxon>Ustilaginomycetes</taxon>
        <taxon>Violaceomycetales</taxon>
        <taxon>Violaceomycetaceae</taxon>
        <taxon>Violaceomyces</taxon>
    </lineage>
</organism>
<proteinExistence type="predicted"/>
<name>A0ACD0NQI4_9BASI</name>
<dbReference type="EMBL" id="KZ820268">
    <property type="protein sequence ID" value="PWN48108.1"/>
    <property type="molecule type" value="Genomic_DNA"/>
</dbReference>
<dbReference type="Proteomes" id="UP000245626">
    <property type="component" value="Unassembled WGS sequence"/>
</dbReference>
<evidence type="ECO:0000313" key="1">
    <source>
        <dbReference type="EMBL" id="PWN48108.1"/>
    </source>
</evidence>
<accession>A0ACD0NQI4</accession>
<evidence type="ECO:0000313" key="2">
    <source>
        <dbReference type="Proteomes" id="UP000245626"/>
    </source>
</evidence>
<protein>
    <submittedName>
        <fullName evidence="1">Uncharacterized protein</fullName>
    </submittedName>
</protein>